<dbReference type="Pfam" id="PF21982">
    <property type="entry name" value="RecX_HTH1"/>
    <property type="match status" value="1"/>
</dbReference>
<keyword evidence="4 5" id="KW-0963">Cytoplasm</keyword>
<gene>
    <name evidence="5" type="primary">recX</name>
    <name evidence="10" type="ORF">CJP73_04025</name>
</gene>
<dbReference type="InterPro" id="IPR036388">
    <property type="entry name" value="WH-like_DNA-bd_sf"/>
</dbReference>
<dbReference type="OrthoDB" id="5295441at2"/>
<dbReference type="AlphaFoldDB" id="A0A3A1YYS3"/>
<dbReference type="Pfam" id="PF21981">
    <property type="entry name" value="RecX_HTH3"/>
    <property type="match status" value="1"/>
</dbReference>
<organism evidence="10 11">
    <name type="scientific">Neopusillimonas maritima</name>
    <dbReference type="NCBI Taxonomy" id="2026239"/>
    <lineage>
        <taxon>Bacteria</taxon>
        <taxon>Pseudomonadati</taxon>
        <taxon>Pseudomonadota</taxon>
        <taxon>Betaproteobacteria</taxon>
        <taxon>Burkholderiales</taxon>
        <taxon>Alcaligenaceae</taxon>
        <taxon>Neopusillimonas</taxon>
    </lineage>
</organism>
<reference evidence="10 11" key="1">
    <citation type="submission" date="2017-08" db="EMBL/GenBank/DDBJ databases">
        <title>Pusillimonas indicus sp. nov., a member of the family Alcaligenaceae isolated from surface seawater.</title>
        <authorList>
            <person name="Li J."/>
        </authorList>
    </citation>
    <scope>NUCLEOTIDE SEQUENCE [LARGE SCALE GENOMIC DNA]</scope>
    <source>
        <strain evidence="10 11">L52-1-41</strain>
    </source>
</reference>
<evidence type="ECO:0000259" key="7">
    <source>
        <dbReference type="Pfam" id="PF02631"/>
    </source>
</evidence>
<dbReference type="Pfam" id="PF02631">
    <property type="entry name" value="RecX_HTH2"/>
    <property type="match status" value="1"/>
</dbReference>
<dbReference type="HAMAP" id="MF_01114">
    <property type="entry name" value="RecX"/>
    <property type="match status" value="1"/>
</dbReference>
<dbReference type="GO" id="GO:0006282">
    <property type="term" value="P:regulation of DNA repair"/>
    <property type="evidence" value="ECO:0007669"/>
    <property type="project" value="UniProtKB-UniRule"/>
</dbReference>
<feature type="domain" description="RecX third three-helical" evidence="8">
    <location>
        <begin position="130"/>
        <end position="168"/>
    </location>
</feature>
<evidence type="ECO:0000313" key="10">
    <source>
        <dbReference type="EMBL" id="RIY41634.1"/>
    </source>
</evidence>
<dbReference type="Proteomes" id="UP000266206">
    <property type="component" value="Unassembled WGS sequence"/>
</dbReference>
<feature type="domain" description="RecX first three-helical" evidence="9">
    <location>
        <begin position="39"/>
        <end position="61"/>
    </location>
</feature>
<protein>
    <recommendedName>
        <fullName evidence="3 5">Regulatory protein RecX</fullName>
    </recommendedName>
</protein>
<accession>A0A3A1YYS3</accession>
<comment type="similarity">
    <text evidence="2 5">Belongs to the RecX family.</text>
</comment>
<dbReference type="InterPro" id="IPR053924">
    <property type="entry name" value="RecX_HTH_2nd"/>
</dbReference>
<sequence length="186" mass="20570">MRKRDFSGQSGESAQAGLPSEERFSPESGKSSKTGPSLKARAIGYLSRREHSRHELARKLAPHVSPHDPAELDRVLNELEQGNWLSNERFAQSLVNRRAPGKGTVAVMHELRQHGLDSGQLESIRQQLADTELQRAQAVWEKKFGVPPATPKEKARQIRFMASRGFSAAALGKILGDLNNLDPNSD</sequence>
<dbReference type="InterPro" id="IPR053925">
    <property type="entry name" value="RecX_HTH_3rd"/>
</dbReference>
<name>A0A3A1YYS3_9BURK</name>
<proteinExistence type="inferred from homology"/>
<dbReference type="NCBIfam" id="NF001055">
    <property type="entry name" value="PRK00117.2-5"/>
    <property type="match status" value="1"/>
</dbReference>
<comment type="caution">
    <text evidence="10">The sequence shown here is derived from an EMBL/GenBank/DDBJ whole genome shotgun (WGS) entry which is preliminary data.</text>
</comment>
<comment type="subcellular location">
    <subcellularLocation>
        <location evidence="1 5">Cytoplasm</location>
    </subcellularLocation>
</comment>
<evidence type="ECO:0000256" key="6">
    <source>
        <dbReference type="SAM" id="MobiDB-lite"/>
    </source>
</evidence>
<dbReference type="EMBL" id="NQYH01000002">
    <property type="protein sequence ID" value="RIY41634.1"/>
    <property type="molecule type" value="Genomic_DNA"/>
</dbReference>
<dbReference type="RefSeq" id="WP_114420833.1">
    <property type="nucleotide sequence ID" value="NZ_NQYH01000002.1"/>
</dbReference>
<dbReference type="GO" id="GO:0005737">
    <property type="term" value="C:cytoplasm"/>
    <property type="evidence" value="ECO:0007669"/>
    <property type="project" value="UniProtKB-SubCell"/>
</dbReference>
<dbReference type="Gene3D" id="1.10.10.10">
    <property type="entry name" value="Winged helix-like DNA-binding domain superfamily/Winged helix DNA-binding domain"/>
    <property type="match status" value="2"/>
</dbReference>
<evidence type="ECO:0000259" key="8">
    <source>
        <dbReference type="Pfam" id="PF21981"/>
    </source>
</evidence>
<feature type="region of interest" description="Disordered" evidence="6">
    <location>
        <begin position="1"/>
        <end position="54"/>
    </location>
</feature>
<dbReference type="PANTHER" id="PTHR33602:SF1">
    <property type="entry name" value="REGULATORY PROTEIN RECX FAMILY PROTEIN"/>
    <property type="match status" value="1"/>
</dbReference>
<evidence type="ECO:0000256" key="5">
    <source>
        <dbReference type="HAMAP-Rule" id="MF_01114"/>
    </source>
</evidence>
<evidence type="ECO:0000256" key="3">
    <source>
        <dbReference type="ARBA" id="ARBA00018111"/>
    </source>
</evidence>
<comment type="function">
    <text evidence="5">Modulates RecA activity.</text>
</comment>
<evidence type="ECO:0000259" key="9">
    <source>
        <dbReference type="Pfam" id="PF21982"/>
    </source>
</evidence>
<evidence type="ECO:0000256" key="1">
    <source>
        <dbReference type="ARBA" id="ARBA00004496"/>
    </source>
</evidence>
<dbReference type="PANTHER" id="PTHR33602">
    <property type="entry name" value="REGULATORY PROTEIN RECX FAMILY PROTEIN"/>
    <property type="match status" value="1"/>
</dbReference>
<dbReference type="InterPro" id="IPR053926">
    <property type="entry name" value="RecX_HTH_1st"/>
</dbReference>
<dbReference type="InterPro" id="IPR003783">
    <property type="entry name" value="Regulatory_RecX"/>
</dbReference>
<evidence type="ECO:0000313" key="11">
    <source>
        <dbReference type="Proteomes" id="UP000266206"/>
    </source>
</evidence>
<evidence type="ECO:0000256" key="2">
    <source>
        <dbReference type="ARBA" id="ARBA00009695"/>
    </source>
</evidence>
<evidence type="ECO:0000256" key="4">
    <source>
        <dbReference type="ARBA" id="ARBA00022490"/>
    </source>
</evidence>
<feature type="domain" description="RecX second three-helical" evidence="7">
    <location>
        <begin position="88"/>
        <end position="118"/>
    </location>
</feature>